<dbReference type="FunCoup" id="A0A0D2X142">
    <property type="interactions" value="172"/>
</dbReference>
<proteinExistence type="inferred from homology"/>
<comment type="function">
    <text evidence="7">Catalyzes the conversion of long-chain fatty acids to their active form acyl-CoAs for both synthesis of cellular lipids, and degradation via beta-oxidation.</text>
</comment>
<dbReference type="EMBL" id="KE346361">
    <property type="protein sequence ID" value="KJE90154.1"/>
    <property type="molecule type" value="Genomic_DNA"/>
</dbReference>
<dbReference type="InterPro" id="IPR042099">
    <property type="entry name" value="ANL_N_sf"/>
</dbReference>
<keyword evidence="4 7" id="KW-0276">Fatty acid metabolism</keyword>
<evidence type="ECO:0000256" key="7">
    <source>
        <dbReference type="RuleBase" id="RU369030"/>
    </source>
</evidence>
<dbReference type="SUPFAM" id="SSF56801">
    <property type="entry name" value="Acetyl-CoA synthetase-like"/>
    <property type="match status" value="1"/>
</dbReference>
<evidence type="ECO:0000313" key="10">
    <source>
        <dbReference type="Proteomes" id="UP000008743"/>
    </source>
</evidence>
<dbReference type="InParanoid" id="A0A0D2X142"/>
<keyword evidence="3 7" id="KW-0547">Nucleotide-binding</keyword>
<dbReference type="OrthoDB" id="1700726at2759"/>
<accession>A0A0D2X142</accession>
<organism evidence="9 10">
    <name type="scientific">Capsaspora owczarzaki (strain ATCC 30864)</name>
    <dbReference type="NCBI Taxonomy" id="595528"/>
    <lineage>
        <taxon>Eukaryota</taxon>
        <taxon>Filasterea</taxon>
        <taxon>Capsaspora</taxon>
    </lineage>
</organism>
<dbReference type="InterPro" id="IPR000873">
    <property type="entry name" value="AMP-dep_synth/lig_dom"/>
</dbReference>
<keyword evidence="5 7" id="KW-0067">ATP-binding</keyword>
<keyword evidence="2 7" id="KW-0436">Ligase</keyword>
<protein>
    <recommendedName>
        <fullName evidence="6 7">Long-chain-fatty-acid--CoA ligase</fullName>
        <ecNumber evidence="6 7">6.2.1.3</ecNumber>
    </recommendedName>
</protein>
<evidence type="ECO:0000256" key="3">
    <source>
        <dbReference type="ARBA" id="ARBA00022741"/>
    </source>
</evidence>
<dbReference type="InterPro" id="IPR045311">
    <property type="entry name" value="LC-FACS_euk"/>
</dbReference>
<feature type="domain" description="AMP-dependent synthetase/ligase" evidence="8">
    <location>
        <begin position="82"/>
        <end position="484"/>
    </location>
</feature>
<dbReference type="EC" id="6.2.1.3" evidence="6 7"/>
<dbReference type="eggNOG" id="KOG1256">
    <property type="taxonomic scope" value="Eukaryota"/>
</dbReference>
<dbReference type="Pfam" id="PF00501">
    <property type="entry name" value="AMP-binding"/>
    <property type="match status" value="1"/>
</dbReference>
<dbReference type="PhylomeDB" id="A0A0D2X142"/>
<dbReference type="GO" id="GO:0016020">
    <property type="term" value="C:membrane"/>
    <property type="evidence" value="ECO:0007669"/>
    <property type="project" value="TreeGrafter"/>
</dbReference>
<evidence type="ECO:0000256" key="6">
    <source>
        <dbReference type="ARBA" id="ARBA00026121"/>
    </source>
</evidence>
<dbReference type="STRING" id="595528.A0A0D2X142"/>
<name>A0A0D2X142_CAPO3</name>
<evidence type="ECO:0000259" key="8">
    <source>
        <dbReference type="Pfam" id="PF00501"/>
    </source>
</evidence>
<dbReference type="Proteomes" id="UP000008743">
    <property type="component" value="Unassembled WGS sequence"/>
</dbReference>
<sequence>MGAGQSHLPNPSDPSVAKQTIAVDGGNWGADAHRVPSAKDNLLGIQDAHLTTLYDNFRNSVEKYGTADCLGTRITKEDGSRGAYSFISYATASARATEVGSALVHLGLAAQTPVGIYSINRTEWVLVEQACNAYSLPTVALYDTLGAGAVRFIMNHAELPIVFCSADKAGAVLDALKIDGGVPSLKYIVTFEGADEATVNRAKEHNVTVHTFKEILELGKANPAPHRPPQQDDLAVIMYTSGTTGDPKGVMLTHKNFISTINAVLFHGVALNTDDVHFSFLPLAHSFERAVQGTILRVGASIGFFQGAIPKLAEDIQELKPTLFCGVPRVFNRFYDRVVNTVTAAGGVKLTLFTKAFAARRHALKHGQDTPFWNKLVFDKMKLILGGRVRYMITGSAPIDSKVLEFLRVCFCPVVFQGYGLTETCAASAITNYNDTLLGRVGPPLAVNEYKLTDVPDMNYFVTDKPNPRGELWIRGNNVFKGYFKDPKKTAEDLDADGWFHTGDVGMWNEDGSLSIIDRKKNIFKLAQGEYVAAEFLEGVFQKSKWILQVFVYGNSLKTTLLAVVVLDPDTIKPWAKSQGLSEDLNALAANADVQKMVLDDMTAVGKAEGLKGFEFVKGIIVESEPFAVENDLLTPTFKLRRPNATQKYKAQLEEKYKTVEP</sequence>
<dbReference type="GO" id="GO:0005524">
    <property type="term" value="F:ATP binding"/>
    <property type="evidence" value="ECO:0007669"/>
    <property type="project" value="UniProtKB-KW"/>
</dbReference>
<evidence type="ECO:0000256" key="5">
    <source>
        <dbReference type="ARBA" id="ARBA00022840"/>
    </source>
</evidence>
<comment type="similarity">
    <text evidence="1 7">Belongs to the ATP-dependent AMP-binding enzyme family.</text>
</comment>
<reference evidence="10" key="1">
    <citation type="submission" date="2011-02" db="EMBL/GenBank/DDBJ databases">
        <title>The Genome Sequence of Capsaspora owczarzaki ATCC 30864.</title>
        <authorList>
            <person name="Russ C."/>
            <person name="Cuomo C."/>
            <person name="Burger G."/>
            <person name="Gray M.W."/>
            <person name="Holland P.W.H."/>
            <person name="King N."/>
            <person name="Lang F.B.F."/>
            <person name="Roger A.J."/>
            <person name="Ruiz-Trillo I."/>
            <person name="Young S.K."/>
            <person name="Zeng Q."/>
            <person name="Gargeya S."/>
            <person name="Alvarado L."/>
            <person name="Berlin A."/>
            <person name="Chapman S.B."/>
            <person name="Chen Z."/>
            <person name="Freedman E."/>
            <person name="Gellesch M."/>
            <person name="Goldberg J."/>
            <person name="Griggs A."/>
            <person name="Gujja S."/>
            <person name="Heilman E."/>
            <person name="Heiman D."/>
            <person name="Howarth C."/>
            <person name="Mehta T."/>
            <person name="Neiman D."/>
            <person name="Pearson M."/>
            <person name="Roberts A."/>
            <person name="Saif S."/>
            <person name="Shea T."/>
            <person name="Shenoy N."/>
            <person name="Sisk P."/>
            <person name="Stolte C."/>
            <person name="Sykes S."/>
            <person name="White J."/>
            <person name="Yandava C."/>
            <person name="Haas B."/>
            <person name="Nusbaum C."/>
            <person name="Birren B."/>
        </authorList>
    </citation>
    <scope>NUCLEOTIDE SEQUENCE</scope>
    <source>
        <strain evidence="10">ATCC 30864</strain>
    </source>
</reference>
<dbReference type="OMA" id="IWHSYER"/>
<evidence type="ECO:0000256" key="2">
    <source>
        <dbReference type="ARBA" id="ARBA00022598"/>
    </source>
</evidence>
<dbReference type="RefSeq" id="XP_004364369.1">
    <property type="nucleotide sequence ID" value="XM_004364312.2"/>
</dbReference>
<comment type="catalytic activity">
    <reaction evidence="7">
        <text>a long-chain fatty acid + ATP + CoA = a long-chain fatty acyl-CoA + AMP + diphosphate</text>
        <dbReference type="Rhea" id="RHEA:15421"/>
        <dbReference type="ChEBI" id="CHEBI:30616"/>
        <dbReference type="ChEBI" id="CHEBI:33019"/>
        <dbReference type="ChEBI" id="CHEBI:57287"/>
        <dbReference type="ChEBI" id="CHEBI:57560"/>
        <dbReference type="ChEBI" id="CHEBI:83139"/>
        <dbReference type="ChEBI" id="CHEBI:456215"/>
        <dbReference type="EC" id="6.2.1.3"/>
    </reaction>
</comment>
<keyword evidence="10" id="KW-1185">Reference proteome</keyword>
<dbReference type="PRINTS" id="PR00154">
    <property type="entry name" value="AMPBINDING"/>
</dbReference>
<dbReference type="CDD" id="cd05927">
    <property type="entry name" value="LC-FACS_euk"/>
    <property type="match status" value="1"/>
</dbReference>
<evidence type="ECO:0000256" key="4">
    <source>
        <dbReference type="ARBA" id="ARBA00022832"/>
    </source>
</evidence>
<dbReference type="InterPro" id="IPR020459">
    <property type="entry name" value="AMP-binding"/>
</dbReference>
<dbReference type="Gene3D" id="3.40.50.12780">
    <property type="entry name" value="N-terminal domain of ligase-like"/>
    <property type="match status" value="1"/>
</dbReference>
<dbReference type="PANTHER" id="PTHR43272:SF33">
    <property type="entry name" value="AMP-BINDING DOMAIN-CONTAINING PROTEIN-RELATED"/>
    <property type="match status" value="1"/>
</dbReference>
<keyword evidence="7" id="KW-0443">Lipid metabolism</keyword>
<dbReference type="GO" id="GO:0004467">
    <property type="term" value="F:long-chain fatty acid-CoA ligase activity"/>
    <property type="evidence" value="ECO:0007669"/>
    <property type="project" value="UniProtKB-EC"/>
</dbReference>
<dbReference type="InterPro" id="IPR020845">
    <property type="entry name" value="AMP-binding_CS"/>
</dbReference>
<dbReference type="AlphaFoldDB" id="A0A0D2X142"/>
<dbReference type="PROSITE" id="PS00455">
    <property type="entry name" value="AMP_BINDING"/>
    <property type="match status" value="1"/>
</dbReference>
<evidence type="ECO:0000256" key="1">
    <source>
        <dbReference type="ARBA" id="ARBA00006432"/>
    </source>
</evidence>
<evidence type="ECO:0000313" key="9">
    <source>
        <dbReference type="EMBL" id="KJE90154.1"/>
    </source>
</evidence>
<gene>
    <name evidence="9" type="ORF">CAOG_001501</name>
</gene>
<dbReference type="GO" id="GO:0005783">
    <property type="term" value="C:endoplasmic reticulum"/>
    <property type="evidence" value="ECO:0007669"/>
    <property type="project" value="TreeGrafter"/>
</dbReference>
<dbReference type="PANTHER" id="PTHR43272">
    <property type="entry name" value="LONG-CHAIN-FATTY-ACID--COA LIGASE"/>
    <property type="match status" value="1"/>
</dbReference>